<feature type="transmembrane region" description="Helical" evidence="23">
    <location>
        <begin position="692"/>
        <end position="714"/>
    </location>
</feature>
<dbReference type="PANTHER" id="PTHR27008">
    <property type="entry name" value="OS04G0122200 PROTEIN"/>
    <property type="match status" value="1"/>
</dbReference>
<keyword evidence="13 22" id="KW-0547">Nucleotide-binding</keyword>
<dbReference type="InterPro" id="IPR011009">
    <property type="entry name" value="Kinase-like_dom_sf"/>
</dbReference>
<evidence type="ECO:0000256" key="1">
    <source>
        <dbReference type="ARBA" id="ARBA00004251"/>
    </source>
</evidence>
<dbReference type="InterPro" id="IPR051809">
    <property type="entry name" value="Plant_receptor-like_S/T_kinase"/>
</dbReference>
<evidence type="ECO:0000256" key="12">
    <source>
        <dbReference type="ARBA" id="ARBA00022737"/>
    </source>
</evidence>
<evidence type="ECO:0000256" key="17">
    <source>
        <dbReference type="ARBA" id="ARBA00023136"/>
    </source>
</evidence>
<dbReference type="FunFam" id="3.30.200.20:FF:000432">
    <property type="entry name" value="LRR receptor-like serine/threonine-protein kinase EFR"/>
    <property type="match status" value="1"/>
</dbReference>
<reference evidence="25" key="1">
    <citation type="submission" date="2019-03" db="EMBL/GenBank/DDBJ databases">
        <authorList>
            <person name="Mank J."/>
            <person name="Almeida P."/>
        </authorList>
    </citation>
    <scope>NUCLEOTIDE SEQUENCE</scope>
    <source>
        <strain evidence="25">78183</strain>
    </source>
</reference>
<evidence type="ECO:0000256" key="14">
    <source>
        <dbReference type="ARBA" id="ARBA00022777"/>
    </source>
</evidence>
<accession>A0A6N2LTN8</accession>
<keyword evidence="6" id="KW-0723">Serine/threonine-protein kinase</keyword>
<comment type="subcellular location">
    <subcellularLocation>
        <location evidence="1">Cell membrane</location>
        <topology evidence="1">Single-pass type I membrane protein</topology>
    </subcellularLocation>
</comment>
<keyword evidence="7" id="KW-0597">Phosphoprotein</keyword>
<keyword evidence="14" id="KW-0418">Kinase</keyword>
<keyword evidence="16 23" id="KW-1133">Transmembrane helix</keyword>
<dbReference type="SMART" id="SM00369">
    <property type="entry name" value="LRR_TYP"/>
    <property type="match status" value="6"/>
</dbReference>
<dbReference type="Gene3D" id="3.80.10.10">
    <property type="entry name" value="Ribonuclease Inhibitor"/>
    <property type="match status" value="5"/>
</dbReference>
<keyword evidence="5" id="KW-1003">Cell membrane</keyword>
<evidence type="ECO:0000259" key="24">
    <source>
        <dbReference type="PROSITE" id="PS50011"/>
    </source>
</evidence>
<evidence type="ECO:0000256" key="21">
    <source>
        <dbReference type="ARBA" id="ARBA00048679"/>
    </source>
</evidence>
<dbReference type="InterPro" id="IPR000719">
    <property type="entry name" value="Prot_kinase_dom"/>
</dbReference>
<feature type="binding site" evidence="22">
    <location>
        <position position="777"/>
    </location>
    <ligand>
        <name>ATP</name>
        <dbReference type="ChEBI" id="CHEBI:30616"/>
    </ligand>
</feature>
<comment type="catalytic activity">
    <reaction evidence="20">
        <text>L-threonyl-[protein] + ATP = O-phospho-L-threonyl-[protein] + ADP + H(+)</text>
        <dbReference type="Rhea" id="RHEA:46608"/>
        <dbReference type="Rhea" id="RHEA-COMP:11060"/>
        <dbReference type="Rhea" id="RHEA-COMP:11605"/>
        <dbReference type="ChEBI" id="CHEBI:15378"/>
        <dbReference type="ChEBI" id="CHEBI:30013"/>
        <dbReference type="ChEBI" id="CHEBI:30616"/>
        <dbReference type="ChEBI" id="CHEBI:61977"/>
        <dbReference type="ChEBI" id="CHEBI:456216"/>
        <dbReference type="EC" id="2.7.11.1"/>
    </reaction>
</comment>
<keyword evidence="19" id="KW-0325">Glycoprotein</keyword>
<dbReference type="PROSITE" id="PS00107">
    <property type="entry name" value="PROTEIN_KINASE_ATP"/>
    <property type="match status" value="1"/>
</dbReference>
<dbReference type="InterPro" id="IPR008271">
    <property type="entry name" value="Ser/Thr_kinase_AS"/>
</dbReference>
<dbReference type="SUPFAM" id="SSF52058">
    <property type="entry name" value="L domain-like"/>
    <property type="match status" value="2"/>
</dbReference>
<dbReference type="PANTHER" id="PTHR27008:SF592">
    <property type="entry name" value="LEUCINE-RICH REPEAT RECEPTOR-LIKE PROTEIN KINASE FAMILY PROTEIN-RELATED"/>
    <property type="match status" value="1"/>
</dbReference>
<keyword evidence="15 22" id="KW-0067">ATP-binding</keyword>
<feature type="domain" description="Protein kinase" evidence="24">
    <location>
        <begin position="749"/>
        <end position="1074"/>
    </location>
</feature>
<gene>
    <name evidence="25" type="ORF">SVIM_LOCUS273646</name>
</gene>
<evidence type="ECO:0000256" key="2">
    <source>
        <dbReference type="ARBA" id="ARBA00008684"/>
    </source>
</evidence>
<dbReference type="InterPro" id="IPR001611">
    <property type="entry name" value="Leu-rich_rpt"/>
</dbReference>
<dbReference type="SUPFAM" id="SSF56112">
    <property type="entry name" value="Protein kinase-like (PK-like)"/>
    <property type="match status" value="1"/>
</dbReference>
<evidence type="ECO:0000256" key="18">
    <source>
        <dbReference type="ARBA" id="ARBA00023170"/>
    </source>
</evidence>
<proteinExistence type="inferred from homology"/>
<evidence type="ECO:0000256" key="4">
    <source>
        <dbReference type="ARBA" id="ARBA00012513"/>
    </source>
</evidence>
<comment type="catalytic activity">
    <reaction evidence="21">
        <text>L-seryl-[protein] + ATP = O-phospho-L-seryl-[protein] + ADP + H(+)</text>
        <dbReference type="Rhea" id="RHEA:17989"/>
        <dbReference type="Rhea" id="RHEA-COMP:9863"/>
        <dbReference type="Rhea" id="RHEA-COMP:11604"/>
        <dbReference type="ChEBI" id="CHEBI:15378"/>
        <dbReference type="ChEBI" id="CHEBI:29999"/>
        <dbReference type="ChEBI" id="CHEBI:30616"/>
        <dbReference type="ChEBI" id="CHEBI:83421"/>
        <dbReference type="ChEBI" id="CHEBI:456216"/>
        <dbReference type="EC" id="2.7.11.1"/>
    </reaction>
</comment>
<keyword evidence="12" id="KW-0677">Repeat</keyword>
<dbReference type="Pfam" id="PF00069">
    <property type="entry name" value="Pkinase"/>
    <property type="match status" value="1"/>
</dbReference>
<dbReference type="Pfam" id="PF23598">
    <property type="entry name" value="LRR_14"/>
    <property type="match status" value="2"/>
</dbReference>
<dbReference type="Gene3D" id="1.10.510.10">
    <property type="entry name" value="Transferase(Phosphotransferase) domain 1"/>
    <property type="match status" value="1"/>
</dbReference>
<dbReference type="Pfam" id="PF08263">
    <property type="entry name" value="LRRNT_2"/>
    <property type="match status" value="1"/>
</dbReference>
<evidence type="ECO:0000256" key="13">
    <source>
        <dbReference type="ARBA" id="ARBA00022741"/>
    </source>
</evidence>
<dbReference type="Pfam" id="PF00560">
    <property type="entry name" value="LRR_1"/>
    <property type="match status" value="1"/>
</dbReference>
<dbReference type="InterPro" id="IPR003591">
    <property type="entry name" value="Leu-rich_rpt_typical-subtyp"/>
</dbReference>
<dbReference type="InterPro" id="IPR055414">
    <property type="entry name" value="LRR_R13L4/SHOC2-like"/>
</dbReference>
<dbReference type="InterPro" id="IPR032675">
    <property type="entry name" value="LRR_dom_sf"/>
</dbReference>
<dbReference type="FunFam" id="1.10.510.10:FF:000358">
    <property type="entry name" value="Putative leucine-rich repeat receptor-like serine/threonine-protein kinase"/>
    <property type="match status" value="1"/>
</dbReference>
<evidence type="ECO:0000256" key="22">
    <source>
        <dbReference type="PROSITE-ProRule" id="PRU10141"/>
    </source>
</evidence>
<evidence type="ECO:0000256" key="11">
    <source>
        <dbReference type="ARBA" id="ARBA00022729"/>
    </source>
</evidence>
<comment type="similarity">
    <text evidence="2">Belongs to the protein kinase superfamily. Ser/Thr protein kinase family.</text>
</comment>
<comment type="similarity">
    <text evidence="3">Belongs to the RLP family.</text>
</comment>
<evidence type="ECO:0000256" key="7">
    <source>
        <dbReference type="ARBA" id="ARBA00022553"/>
    </source>
</evidence>
<feature type="transmembrane region" description="Helical" evidence="23">
    <location>
        <begin position="48"/>
        <end position="66"/>
    </location>
</feature>
<dbReference type="FunFam" id="3.80.10.10:FF:000275">
    <property type="entry name" value="Leucine-rich repeat receptor-like protein kinase"/>
    <property type="match status" value="1"/>
</dbReference>
<name>A0A6N2LTN8_SALVM</name>
<protein>
    <recommendedName>
        <fullName evidence="4">non-specific serine/threonine protein kinase</fullName>
        <ecNumber evidence="4">2.7.11.1</ecNumber>
    </recommendedName>
</protein>
<dbReference type="AlphaFoldDB" id="A0A6N2LTN8"/>
<dbReference type="EMBL" id="CAADRP010001600">
    <property type="protein sequence ID" value="VFU44479.1"/>
    <property type="molecule type" value="Genomic_DNA"/>
</dbReference>
<dbReference type="FunFam" id="3.80.10.10:FF:000288">
    <property type="entry name" value="LRR receptor-like serine/threonine-protein kinase EFR"/>
    <property type="match status" value="1"/>
</dbReference>
<evidence type="ECO:0000256" key="16">
    <source>
        <dbReference type="ARBA" id="ARBA00022989"/>
    </source>
</evidence>
<keyword evidence="11" id="KW-0732">Signal</keyword>
<dbReference type="EC" id="2.7.11.1" evidence="4"/>
<dbReference type="SMART" id="SM00220">
    <property type="entry name" value="S_TKc"/>
    <property type="match status" value="1"/>
</dbReference>
<keyword evidence="9" id="KW-0808">Transferase</keyword>
<keyword evidence="10 23" id="KW-0812">Transmembrane</keyword>
<evidence type="ECO:0000256" key="20">
    <source>
        <dbReference type="ARBA" id="ARBA00047899"/>
    </source>
</evidence>
<dbReference type="GO" id="GO:0005524">
    <property type="term" value="F:ATP binding"/>
    <property type="evidence" value="ECO:0007669"/>
    <property type="project" value="UniProtKB-UniRule"/>
</dbReference>
<dbReference type="GO" id="GO:0005886">
    <property type="term" value="C:plasma membrane"/>
    <property type="evidence" value="ECO:0007669"/>
    <property type="project" value="UniProtKB-SubCell"/>
</dbReference>
<evidence type="ECO:0000256" key="5">
    <source>
        <dbReference type="ARBA" id="ARBA00022475"/>
    </source>
</evidence>
<dbReference type="PROSITE" id="PS00108">
    <property type="entry name" value="PROTEIN_KINASE_ST"/>
    <property type="match status" value="1"/>
</dbReference>
<evidence type="ECO:0000256" key="23">
    <source>
        <dbReference type="SAM" id="Phobius"/>
    </source>
</evidence>
<evidence type="ECO:0000313" key="25">
    <source>
        <dbReference type="EMBL" id="VFU44479.1"/>
    </source>
</evidence>
<dbReference type="PROSITE" id="PS50011">
    <property type="entry name" value="PROTEIN_KINASE_DOM"/>
    <property type="match status" value="1"/>
</dbReference>
<dbReference type="InterPro" id="IPR017441">
    <property type="entry name" value="Protein_kinase_ATP_BS"/>
</dbReference>
<evidence type="ECO:0000256" key="15">
    <source>
        <dbReference type="ARBA" id="ARBA00022840"/>
    </source>
</evidence>
<keyword evidence="8" id="KW-0433">Leucine-rich repeat</keyword>
<evidence type="ECO:0000256" key="8">
    <source>
        <dbReference type="ARBA" id="ARBA00022614"/>
    </source>
</evidence>
<dbReference type="Gene3D" id="3.30.200.20">
    <property type="entry name" value="Phosphorylase Kinase, domain 1"/>
    <property type="match status" value="1"/>
</dbReference>
<dbReference type="InterPro" id="IPR013210">
    <property type="entry name" value="LRR_N_plant-typ"/>
</dbReference>
<organism evidence="25">
    <name type="scientific">Salix viminalis</name>
    <name type="common">Common osier</name>
    <name type="synonym">Basket willow</name>
    <dbReference type="NCBI Taxonomy" id="40686"/>
    <lineage>
        <taxon>Eukaryota</taxon>
        <taxon>Viridiplantae</taxon>
        <taxon>Streptophyta</taxon>
        <taxon>Embryophyta</taxon>
        <taxon>Tracheophyta</taxon>
        <taxon>Spermatophyta</taxon>
        <taxon>Magnoliopsida</taxon>
        <taxon>eudicotyledons</taxon>
        <taxon>Gunneridae</taxon>
        <taxon>Pentapetalae</taxon>
        <taxon>rosids</taxon>
        <taxon>fabids</taxon>
        <taxon>Malpighiales</taxon>
        <taxon>Salicaceae</taxon>
        <taxon>Saliceae</taxon>
        <taxon>Salix</taxon>
    </lineage>
</organism>
<dbReference type="GO" id="GO:0004674">
    <property type="term" value="F:protein serine/threonine kinase activity"/>
    <property type="evidence" value="ECO:0007669"/>
    <property type="project" value="UniProtKB-KW"/>
</dbReference>
<evidence type="ECO:0000256" key="6">
    <source>
        <dbReference type="ARBA" id="ARBA00022527"/>
    </source>
</evidence>
<evidence type="ECO:0000256" key="10">
    <source>
        <dbReference type="ARBA" id="ARBA00022692"/>
    </source>
</evidence>
<evidence type="ECO:0000256" key="9">
    <source>
        <dbReference type="ARBA" id="ARBA00022679"/>
    </source>
</evidence>
<keyword evidence="17 23" id="KW-0472">Membrane</keyword>
<evidence type="ECO:0000256" key="3">
    <source>
        <dbReference type="ARBA" id="ARBA00009592"/>
    </source>
</evidence>
<dbReference type="FunFam" id="3.80.10.10:FF:001158">
    <property type="entry name" value="Leucine-rich repeat protein kinase family protein"/>
    <property type="match status" value="1"/>
</dbReference>
<sequence>MNSTSIFTKSSQGPLPVSIPILASYLSSSCLHQAQAPQKIQKRKMLSGLLNSLLWFMGMLLFINYMEATTSGFSNETDQHALLAIKDLILHDPFSSLSSWNSSLQFCSWRGVTCGRRHRRVTSLNLSSLELAGPLSPHVGNLSFLRVFDLSRNKFHQILPPEIGRLFRLRHLSLEDNSFQGELPSNLSHFSNLKFLNLKGNNFRGKIPSELGSLSKLLQLNLDSNHFTGSVPPSFGNLSSMQGARLGFNNLEGIIPDELGRLSALHLLYLYYNNLSGMVPEQLYNISSLNSLSLVDNQLTGPLPRYIGSTLPNLQALYLGGNQFFGHIPESLVNCSGLVDFDLSYNALTGPVPNNLGNLQNLERINFGSNPLGDENGSDLTFLTSLTNCTNLRVVWFFENHLRGVLPISIANLSTNLYRLALGTNYFTGDIPVEIGNLKNLESLVFYENMLTGRLPDSIGKLSKLQNLNAYTNKISGNIPSSFGNLSRMLRLNLVDNFLEGTIPVSLENYSQLEVLELSYNHLTGAIPEKLAGIDSLLGLHMASNNLTGPLPSQLGNAGNLIELDVSENKLSGKIPSSIESCVMLEDLNLKGNFFEGTVPSSFKKLRSIRVLNLAHNNLSGQIPKFLAELPLLGYLNLSGNNFDGEVPAEGVFTNASAFSVAGNDKLCGGIKALQLPECPKQRRKTGVHRKVVILASCAALFLLLVVASACAVIRRKKPKKSGPSLASPLEKKYQRVSYSELVHATGGFSSDNIIGDGKYGTVYKGTLGSDDQVAVKVFKLLQRGANNTFMAEINALRNIRHRNLVRIVNSCSTIDFQGNDFKALIFEFMSNGSLESWLHPSSAESQDFKNLSLLQRINIATDVALALDYLHNQCETTVLHCDLKPSNILLDNDLTAQVGDFGLAKILLAAGGESFSTESSSICIRGTIGYVAPGIILSNYPSSYSFRNQLATYPIIIIWNGRFGNSYGILLLEMFTGKRPTDSMFTGDFNLHSFVEAALPDRVMEIIDPLLSIDIQEEVQTRINGPRGRSSINIEKVKKCLESILQIGLRCSADSPSERMVIADVPSELHKTTKILSNS</sequence>
<keyword evidence="18" id="KW-0675">Receptor</keyword>
<evidence type="ECO:0000256" key="19">
    <source>
        <dbReference type="ARBA" id="ARBA00023180"/>
    </source>
</evidence>